<dbReference type="InterPro" id="IPR056375">
    <property type="entry name" value="Idi_bact"/>
</dbReference>
<evidence type="ECO:0000256" key="2">
    <source>
        <dbReference type="ARBA" id="ARBA00007579"/>
    </source>
</evidence>
<comment type="caution">
    <text evidence="12">The sequence shown here is derived from an EMBL/GenBank/DDBJ whole genome shotgun (WGS) entry which is preliminary data.</text>
</comment>
<comment type="similarity">
    <text evidence="2">Belongs to the IPP isomerase type 1 family.</text>
</comment>
<feature type="domain" description="Nudix hydrolase" evidence="11">
    <location>
        <begin position="29"/>
        <end position="161"/>
    </location>
</feature>
<dbReference type="PIRSF" id="PIRSF018427">
    <property type="entry name" value="Isopntndiph_ism"/>
    <property type="match status" value="1"/>
</dbReference>
<dbReference type="Pfam" id="PF00293">
    <property type="entry name" value="NUDIX"/>
    <property type="match status" value="1"/>
</dbReference>
<keyword evidence="6" id="KW-0460">Magnesium</keyword>
<dbReference type="SUPFAM" id="SSF55811">
    <property type="entry name" value="Nudix"/>
    <property type="match status" value="1"/>
</dbReference>
<dbReference type="PANTHER" id="PTHR10885:SF0">
    <property type="entry name" value="ISOPENTENYL-DIPHOSPHATE DELTA-ISOMERASE"/>
    <property type="match status" value="1"/>
</dbReference>
<proteinExistence type="inferred from homology"/>
<keyword evidence="9 12" id="KW-0413">Isomerase</keyword>
<dbReference type="PROSITE" id="PS51462">
    <property type="entry name" value="NUDIX"/>
    <property type="match status" value="1"/>
</dbReference>
<protein>
    <recommendedName>
        <fullName evidence="3 10">Isopentenyl-diphosphate delta-isomerase</fullName>
        <ecNumber evidence="3 10">5.3.3.2</ecNumber>
    </recommendedName>
</protein>
<keyword evidence="7" id="KW-0464">Manganese</keyword>
<evidence type="ECO:0000256" key="4">
    <source>
        <dbReference type="ARBA" id="ARBA00022490"/>
    </source>
</evidence>
<evidence type="ECO:0000313" key="13">
    <source>
        <dbReference type="Proteomes" id="UP001597163"/>
    </source>
</evidence>
<dbReference type="NCBIfam" id="TIGR02150">
    <property type="entry name" value="IPP_isom_1"/>
    <property type="match status" value="1"/>
</dbReference>
<sequence>MKEEQVILVNEKDEQIGLMPKMEAHEKAVLHRAFSVFIFNDNNELMLQQRALHKYHTPGLWTNTCCSHQRDGESNIEAGKRRLMEEMGFVTELKETTSFIYKAPFDNGLTEHELDHIMVGHYNDEPHINPDEVASWKWMALEDVKVDIALHPELYTAWFKIIFSKFYEHINLVDHEGNG</sequence>
<evidence type="ECO:0000256" key="3">
    <source>
        <dbReference type="ARBA" id="ARBA00012057"/>
    </source>
</evidence>
<keyword evidence="13" id="KW-1185">Reference proteome</keyword>
<evidence type="ECO:0000256" key="7">
    <source>
        <dbReference type="ARBA" id="ARBA00023211"/>
    </source>
</evidence>
<dbReference type="GO" id="GO:0004452">
    <property type="term" value="F:isopentenyl-diphosphate delta-isomerase activity"/>
    <property type="evidence" value="ECO:0007669"/>
    <property type="project" value="UniProtKB-EC"/>
</dbReference>
<evidence type="ECO:0000256" key="5">
    <source>
        <dbReference type="ARBA" id="ARBA00022723"/>
    </source>
</evidence>
<keyword evidence="5" id="KW-0479">Metal-binding</keyword>
<organism evidence="12 13">
    <name type="scientific">Hwangdonia seohaensis</name>
    <dbReference type="NCBI Taxonomy" id="1240727"/>
    <lineage>
        <taxon>Bacteria</taxon>
        <taxon>Pseudomonadati</taxon>
        <taxon>Bacteroidota</taxon>
        <taxon>Flavobacteriia</taxon>
        <taxon>Flavobacteriales</taxon>
        <taxon>Flavobacteriaceae</taxon>
        <taxon>Hwangdonia</taxon>
    </lineage>
</organism>
<dbReference type="CDD" id="cd02885">
    <property type="entry name" value="NUDIX_IPP_Isomerase"/>
    <property type="match status" value="1"/>
</dbReference>
<dbReference type="RefSeq" id="WP_311941926.1">
    <property type="nucleotide sequence ID" value="NZ_JAVSCK010000004.1"/>
</dbReference>
<dbReference type="HAMAP" id="MF_00202">
    <property type="entry name" value="Idi"/>
    <property type="match status" value="1"/>
</dbReference>
<dbReference type="InterPro" id="IPR015797">
    <property type="entry name" value="NUDIX_hydrolase-like_dom_sf"/>
</dbReference>
<keyword evidence="4" id="KW-0963">Cytoplasm</keyword>
<dbReference type="Proteomes" id="UP001597163">
    <property type="component" value="Unassembled WGS sequence"/>
</dbReference>
<evidence type="ECO:0000259" key="11">
    <source>
        <dbReference type="PROSITE" id="PS51462"/>
    </source>
</evidence>
<evidence type="ECO:0000256" key="10">
    <source>
        <dbReference type="NCBIfam" id="TIGR02150"/>
    </source>
</evidence>
<evidence type="ECO:0000256" key="9">
    <source>
        <dbReference type="ARBA" id="ARBA00023235"/>
    </source>
</evidence>
<evidence type="ECO:0000313" key="12">
    <source>
        <dbReference type="EMBL" id="MFD1163365.1"/>
    </source>
</evidence>
<dbReference type="NCBIfam" id="NF002995">
    <property type="entry name" value="PRK03759.1"/>
    <property type="match status" value="1"/>
</dbReference>
<dbReference type="InterPro" id="IPR011876">
    <property type="entry name" value="IsopentenylPP_isomerase_typ1"/>
</dbReference>
<dbReference type="EC" id="5.3.3.2" evidence="3 10"/>
<evidence type="ECO:0000256" key="6">
    <source>
        <dbReference type="ARBA" id="ARBA00022842"/>
    </source>
</evidence>
<dbReference type="InterPro" id="IPR000086">
    <property type="entry name" value="NUDIX_hydrolase_dom"/>
</dbReference>
<evidence type="ECO:0000256" key="8">
    <source>
        <dbReference type="ARBA" id="ARBA00023229"/>
    </source>
</evidence>
<comment type="pathway">
    <text evidence="1">Isoprenoid biosynthesis; dimethylallyl diphosphate biosynthesis; dimethylallyl diphosphate from isopentenyl diphosphate: step 1/1.</text>
</comment>
<gene>
    <name evidence="12" type="primary">idi</name>
    <name evidence="12" type="ORF">ACFQ2E_13095</name>
</gene>
<reference evidence="13" key="1">
    <citation type="journal article" date="2019" name="Int. J. Syst. Evol. Microbiol.">
        <title>The Global Catalogue of Microorganisms (GCM) 10K type strain sequencing project: providing services to taxonomists for standard genome sequencing and annotation.</title>
        <authorList>
            <consortium name="The Broad Institute Genomics Platform"/>
            <consortium name="The Broad Institute Genome Sequencing Center for Infectious Disease"/>
            <person name="Wu L."/>
            <person name="Ma J."/>
        </authorList>
    </citation>
    <scope>NUCLEOTIDE SEQUENCE [LARGE SCALE GENOMIC DNA]</scope>
    <source>
        <strain evidence="13">CCUG 63246</strain>
    </source>
</reference>
<keyword evidence="8" id="KW-0414">Isoprene biosynthesis</keyword>
<evidence type="ECO:0000256" key="1">
    <source>
        <dbReference type="ARBA" id="ARBA00004826"/>
    </source>
</evidence>
<dbReference type="PANTHER" id="PTHR10885">
    <property type="entry name" value="ISOPENTENYL-DIPHOSPHATE DELTA-ISOMERASE"/>
    <property type="match status" value="1"/>
</dbReference>
<dbReference type="Gene3D" id="3.90.79.10">
    <property type="entry name" value="Nucleoside Triphosphate Pyrophosphohydrolase"/>
    <property type="match status" value="1"/>
</dbReference>
<dbReference type="EMBL" id="JBHTLJ010000004">
    <property type="protein sequence ID" value="MFD1163365.1"/>
    <property type="molecule type" value="Genomic_DNA"/>
</dbReference>
<name>A0ABW3RDZ8_9FLAO</name>
<accession>A0ABW3RDZ8</accession>